<organism evidence="1 2">
    <name type="scientific">Naegleria lovaniensis</name>
    <name type="common">Amoeba</name>
    <dbReference type="NCBI Taxonomy" id="51637"/>
    <lineage>
        <taxon>Eukaryota</taxon>
        <taxon>Discoba</taxon>
        <taxon>Heterolobosea</taxon>
        <taxon>Tetramitia</taxon>
        <taxon>Eutetramitia</taxon>
        <taxon>Vahlkampfiidae</taxon>
        <taxon>Naegleria</taxon>
    </lineage>
</organism>
<dbReference type="RefSeq" id="XP_044541771.1">
    <property type="nucleotide sequence ID" value="XM_044689652.1"/>
</dbReference>
<dbReference type="EMBL" id="PYSW02000074">
    <property type="protein sequence ID" value="KAG2370907.1"/>
    <property type="molecule type" value="Genomic_DNA"/>
</dbReference>
<reference evidence="1 2" key="1">
    <citation type="journal article" date="2018" name="BMC Genomics">
        <title>The genome of Naegleria lovaniensis, the basis for a comparative approach to unravel pathogenicity factors of the human pathogenic amoeba N. fowleri.</title>
        <authorList>
            <person name="Liechti N."/>
            <person name="Schurch N."/>
            <person name="Bruggmann R."/>
            <person name="Wittwer M."/>
        </authorList>
    </citation>
    <scope>NUCLEOTIDE SEQUENCE [LARGE SCALE GENOMIC DNA]</scope>
    <source>
        <strain evidence="1 2">ATCC 30569</strain>
    </source>
</reference>
<proteinExistence type="predicted"/>
<evidence type="ECO:0000313" key="2">
    <source>
        <dbReference type="Proteomes" id="UP000816034"/>
    </source>
</evidence>
<name>A0AA88G9A5_NAELO</name>
<comment type="caution">
    <text evidence="1">The sequence shown here is derived from an EMBL/GenBank/DDBJ whole genome shotgun (WGS) entry which is preliminary data.</text>
</comment>
<dbReference type="AlphaFoldDB" id="A0AA88G9A5"/>
<dbReference type="Proteomes" id="UP000816034">
    <property type="component" value="Unassembled WGS sequence"/>
</dbReference>
<evidence type="ECO:0000313" key="1">
    <source>
        <dbReference type="EMBL" id="KAG2370907.1"/>
    </source>
</evidence>
<evidence type="ECO:0008006" key="3">
    <source>
        <dbReference type="Google" id="ProtNLM"/>
    </source>
</evidence>
<gene>
    <name evidence="1" type="ORF">C9374_013742</name>
</gene>
<dbReference type="PANTHER" id="PTHR21054">
    <property type="entry name" value="ZINC METALLOPROTEINASE-RELATED"/>
    <property type="match status" value="1"/>
</dbReference>
<dbReference type="Pfam" id="PF12044">
    <property type="entry name" value="Metallopep"/>
    <property type="match status" value="1"/>
</dbReference>
<dbReference type="PANTHER" id="PTHR21054:SF2">
    <property type="entry name" value="MIP04191P"/>
    <property type="match status" value="1"/>
</dbReference>
<dbReference type="GeneID" id="68106195"/>
<dbReference type="InterPro" id="IPR053002">
    <property type="entry name" value="Metalloproteinase_M10B"/>
</dbReference>
<keyword evidence="2" id="KW-1185">Reference proteome</keyword>
<sequence>MTLISILNHPNESVLGYSLVRLVGKVLSGSAQTLTIIQDPGNKKTKWEIKGGYFKALILLKEGANHLKLLCDTDEEKSPPPLQWTLTYDSSLINTTEYTSRNIQRVRPVYVYCRDHDGSFHTMKDGKTGGNDLSAAIRKMQIAALLLQTFCAEALKSQKTFALEVDKTDSSLPHVTVLQLKHWKREDLASLSNDWEQDGGFAGYNALLSELNEYDQNNSSVVYFAILGGSFYNPVTKKTRMATALGGGKLGLFADVALHTYPSSVDEIVACWQDSRRVDVNQVRDDSCGRGTFWANFATCLGASMHEVGHCFGCPHTPGVFTGVSKCMNNTCSINESSLNNECFSSRIQQDSSSLKDAHYYVIGPDVINRSSFENVRGKEWLERHGDRPFATFTEQSRNEEEIMLFDSGRNMLLRLTMTMVHWKMNNPEAVTWNFLGNGYPLFLSNPDHKKIIEAHCCVIRND</sequence>
<accession>A0AA88G9A5</accession>
<dbReference type="InterPro" id="IPR021917">
    <property type="entry name" value="Unchr_Zn-peptidase-like"/>
</dbReference>
<protein>
    <recommendedName>
        <fullName evidence="3">Zinc metalloproteinase</fullName>
    </recommendedName>
</protein>